<sequence length="207" mass="22001">MERRKFLIGAGSTTIGASAIVGSGAFTSTEMDRVASIEVADDPDALLGLEPCDGPNGDYALLEEDTRGREKLEIRIDPDNPNIIGEGVNPQSDTWICCIFTVKNQGTQPVEVGFNTGGGSLRSNARWLWSADDSVVDESNPRPAETQTDTPCGTVYRLGTPGQASLPTIASGEDFTVNLRINTEDDFSGSTSGKVESITIRADAVED</sequence>
<evidence type="ECO:0008006" key="3">
    <source>
        <dbReference type="Google" id="ProtNLM"/>
    </source>
</evidence>
<dbReference type="EMBL" id="WUYX01000008">
    <property type="protein sequence ID" value="MXV60836.1"/>
    <property type="molecule type" value="Genomic_DNA"/>
</dbReference>
<comment type="caution">
    <text evidence="1">The sequence shown here is derived from an EMBL/GenBank/DDBJ whole genome shotgun (WGS) entry which is preliminary data.</text>
</comment>
<protein>
    <recommendedName>
        <fullName evidence="3">DUF1102 domain-containing protein</fullName>
    </recommendedName>
</protein>
<dbReference type="RefSeq" id="WP_160062175.1">
    <property type="nucleotide sequence ID" value="NZ_WUYX01000008.1"/>
</dbReference>
<gene>
    <name evidence="1" type="ORF">GS429_01865</name>
</gene>
<accession>A0A6B0VIR6</accession>
<dbReference type="AlphaFoldDB" id="A0A6B0VIR6"/>
<dbReference type="Proteomes" id="UP000434101">
    <property type="component" value="Unassembled WGS sequence"/>
</dbReference>
<reference evidence="1 2" key="1">
    <citation type="submission" date="2020-01" db="EMBL/GenBank/DDBJ databases">
        <title>Natronorubrum sp. JWXQ-INN 674 isolated from Inner Mongolia Autonomous Region of China.</title>
        <authorList>
            <person name="Xue Q."/>
        </authorList>
    </citation>
    <scope>NUCLEOTIDE SEQUENCE [LARGE SCALE GENOMIC DNA]</scope>
    <source>
        <strain evidence="1 2">JWXQ-INN-674</strain>
    </source>
</reference>
<organism evidence="1 2">
    <name type="scientific">Natronorubrum halalkaliphilum</name>
    <dbReference type="NCBI Taxonomy" id="2691917"/>
    <lineage>
        <taxon>Archaea</taxon>
        <taxon>Methanobacteriati</taxon>
        <taxon>Methanobacteriota</taxon>
        <taxon>Stenosarchaea group</taxon>
        <taxon>Halobacteria</taxon>
        <taxon>Halobacteriales</taxon>
        <taxon>Natrialbaceae</taxon>
        <taxon>Natronorubrum</taxon>
    </lineage>
</organism>
<dbReference type="OrthoDB" id="206019at2157"/>
<keyword evidence="2" id="KW-1185">Reference proteome</keyword>
<evidence type="ECO:0000313" key="2">
    <source>
        <dbReference type="Proteomes" id="UP000434101"/>
    </source>
</evidence>
<evidence type="ECO:0000313" key="1">
    <source>
        <dbReference type="EMBL" id="MXV60836.1"/>
    </source>
</evidence>
<name>A0A6B0VIR6_9EURY</name>
<proteinExistence type="predicted"/>